<dbReference type="Pfam" id="PF00226">
    <property type="entry name" value="DnaJ"/>
    <property type="match status" value="1"/>
</dbReference>
<dbReference type="Pfam" id="PF00400">
    <property type="entry name" value="WD40"/>
    <property type="match status" value="5"/>
</dbReference>
<feature type="repeat" description="WD" evidence="3">
    <location>
        <begin position="403"/>
        <end position="444"/>
    </location>
</feature>
<dbReference type="AlphaFoldDB" id="A0A830HG54"/>
<dbReference type="GO" id="GO:1990234">
    <property type="term" value="C:transferase complex"/>
    <property type="evidence" value="ECO:0007669"/>
    <property type="project" value="UniProtKB-ARBA"/>
</dbReference>
<dbReference type="OrthoDB" id="497158at2759"/>
<feature type="repeat" description="WD" evidence="3">
    <location>
        <begin position="446"/>
        <end position="479"/>
    </location>
</feature>
<organism evidence="6 7">
    <name type="scientific">Pycnococcus provasolii</name>
    <dbReference type="NCBI Taxonomy" id="41880"/>
    <lineage>
        <taxon>Eukaryota</taxon>
        <taxon>Viridiplantae</taxon>
        <taxon>Chlorophyta</taxon>
        <taxon>Pseudoscourfieldiophyceae</taxon>
        <taxon>Pseudoscourfieldiales</taxon>
        <taxon>Pycnococcaceae</taxon>
        <taxon>Pycnococcus</taxon>
    </lineage>
</organism>
<keyword evidence="2" id="KW-0677">Repeat</keyword>
<dbReference type="SMART" id="SM00320">
    <property type="entry name" value="WD40"/>
    <property type="match status" value="8"/>
</dbReference>
<comment type="caution">
    <text evidence="6">The sequence shown here is derived from an EMBL/GenBank/DDBJ whole genome shotgun (WGS) entry which is preliminary data.</text>
</comment>
<dbReference type="EMBL" id="BNJQ01000007">
    <property type="protein sequence ID" value="GHP04107.1"/>
    <property type="molecule type" value="Genomic_DNA"/>
</dbReference>
<dbReference type="PANTHER" id="PTHR22847:SF637">
    <property type="entry name" value="WD REPEAT DOMAIN 5B"/>
    <property type="match status" value="1"/>
</dbReference>
<name>A0A830HG54_9CHLO</name>
<accession>A0A830HG54</accession>
<dbReference type="InterPro" id="IPR001680">
    <property type="entry name" value="WD40_rpt"/>
</dbReference>
<dbReference type="InterPro" id="IPR020472">
    <property type="entry name" value="WD40_PAC1"/>
</dbReference>
<dbReference type="InterPro" id="IPR001623">
    <property type="entry name" value="DnaJ_domain"/>
</dbReference>
<dbReference type="PROSITE" id="PS50294">
    <property type="entry name" value="WD_REPEATS_REGION"/>
    <property type="match status" value="4"/>
</dbReference>
<dbReference type="Gene3D" id="1.25.40.10">
    <property type="entry name" value="Tetratricopeptide repeat domain"/>
    <property type="match status" value="1"/>
</dbReference>
<evidence type="ECO:0000256" key="1">
    <source>
        <dbReference type="ARBA" id="ARBA00022574"/>
    </source>
</evidence>
<dbReference type="SMART" id="SM00271">
    <property type="entry name" value="DnaJ"/>
    <property type="match status" value="1"/>
</dbReference>
<evidence type="ECO:0000256" key="4">
    <source>
        <dbReference type="SAM" id="MobiDB-lite"/>
    </source>
</evidence>
<dbReference type="Proteomes" id="UP000660262">
    <property type="component" value="Unassembled WGS sequence"/>
</dbReference>
<dbReference type="InterPro" id="IPR019775">
    <property type="entry name" value="WD40_repeat_CS"/>
</dbReference>
<keyword evidence="7" id="KW-1185">Reference proteome</keyword>
<feature type="domain" description="J" evidence="5">
    <location>
        <begin position="14"/>
        <end position="75"/>
    </location>
</feature>
<evidence type="ECO:0000256" key="2">
    <source>
        <dbReference type="ARBA" id="ARBA00022737"/>
    </source>
</evidence>
<feature type="repeat" description="WD" evidence="3">
    <location>
        <begin position="656"/>
        <end position="687"/>
    </location>
</feature>
<evidence type="ECO:0000259" key="5">
    <source>
        <dbReference type="PROSITE" id="PS50076"/>
    </source>
</evidence>
<dbReference type="CDD" id="cd06257">
    <property type="entry name" value="DnaJ"/>
    <property type="match status" value="1"/>
</dbReference>
<dbReference type="SUPFAM" id="SSF48452">
    <property type="entry name" value="TPR-like"/>
    <property type="match status" value="1"/>
</dbReference>
<feature type="repeat" description="WD" evidence="3">
    <location>
        <begin position="358"/>
        <end position="400"/>
    </location>
</feature>
<feature type="repeat" description="WD" evidence="3">
    <location>
        <begin position="542"/>
        <end position="581"/>
    </location>
</feature>
<dbReference type="InterPro" id="IPR011990">
    <property type="entry name" value="TPR-like_helical_dom_sf"/>
</dbReference>
<dbReference type="PROSITE" id="PS00678">
    <property type="entry name" value="WD_REPEATS_1"/>
    <property type="match status" value="4"/>
</dbReference>
<sequence length="696" mass="74843">MSAAMPNEQWTLQSASHVLSVPMHATETEVRRKYRALILQIHPDKGGDPLTFHRTREAFAFLSTRFVKENEQRIKLLEKMRATKGWADKAAATMRKTQEQTTEDHLAKDEGQEVTELREGVEDSYGVVPGADAKRLGDEAMADGDAERALQLYDAATSYARIDAGAYAELYACRAMARIVLGGGRADGADSLDNDGGDGDANWHAAADDAARACAQRPAWVPPLLLRARACARLGRWSAARAAADRARELVRAVPPPIPGTAPIAWTVEKVCALADRIDALAHAERCVATCEGGTSPIVACACSTLSARWDPVLRTGVADRDGDVDSETPPTQRLASVDDAGVLRIYRLHDGELEARVQAHNAAAVSLAWCPDGSGLLLTAGRDGRARIWDASAGGAEAMHSLEGHLLPLTFACFDRHGGVVATTSEDCTACVWDVATGALLLALAPLHKRMVTCACFSPSGRQLVTGSDDMEARVWDLVGDVEAPGECVHTLGWESGAITDVAYTPCARLILTSTHHPRADKNFYRVLVWSAVSGRLCRWYDGHNGTIVSWSWHPNPEEESSAHIMATASHDGTIRLWDIAGEPSGAGKHTLLCDAYSGAPVYRSQLGGPQMTGTPSAVAYRPHVGDVLAVASVDGAVRLLEGETLELFTELAPPRRQAKAVTSLCWSAEGDYLATADEDGLLRVWRAPEVQEED</sequence>
<dbReference type="Gene3D" id="2.130.10.10">
    <property type="entry name" value="YVTN repeat-like/Quinoprotein amine dehydrogenase"/>
    <property type="match status" value="2"/>
</dbReference>
<dbReference type="InterPro" id="IPR015943">
    <property type="entry name" value="WD40/YVTN_repeat-like_dom_sf"/>
</dbReference>
<dbReference type="InterPro" id="IPR036322">
    <property type="entry name" value="WD40_repeat_dom_sf"/>
</dbReference>
<feature type="region of interest" description="Disordered" evidence="4">
    <location>
        <begin position="95"/>
        <end position="117"/>
    </location>
</feature>
<feature type="compositionally biased region" description="Basic and acidic residues" evidence="4">
    <location>
        <begin position="96"/>
        <end position="117"/>
    </location>
</feature>
<evidence type="ECO:0000256" key="3">
    <source>
        <dbReference type="PROSITE-ProRule" id="PRU00221"/>
    </source>
</evidence>
<dbReference type="SUPFAM" id="SSF46565">
    <property type="entry name" value="Chaperone J-domain"/>
    <property type="match status" value="1"/>
</dbReference>
<proteinExistence type="predicted"/>
<dbReference type="PANTHER" id="PTHR22847">
    <property type="entry name" value="WD40 REPEAT PROTEIN"/>
    <property type="match status" value="1"/>
</dbReference>
<reference evidence="6" key="1">
    <citation type="submission" date="2020-10" db="EMBL/GenBank/DDBJ databases">
        <title>Unveiling of a novel bifunctional photoreceptor, Dualchrome1, isolated from a cosmopolitan green alga.</title>
        <authorList>
            <person name="Suzuki S."/>
            <person name="Kawachi M."/>
        </authorList>
    </citation>
    <scope>NUCLEOTIDE SEQUENCE</scope>
    <source>
        <strain evidence="6">NIES 2893</strain>
    </source>
</reference>
<evidence type="ECO:0000313" key="7">
    <source>
        <dbReference type="Proteomes" id="UP000660262"/>
    </source>
</evidence>
<protein>
    <recommendedName>
        <fullName evidence="5">J domain-containing protein</fullName>
    </recommendedName>
</protein>
<dbReference type="PROSITE" id="PS50082">
    <property type="entry name" value="WD_REPEATS_2"/>
    <property type="match status" value="5"/>
</dbReference>
<gene>
    <name evidence="6" type="ORF">PPROV_000286100</name>
</gene>
<dbReference type="PROSITE" id="PS50076">
    <property type="entry name" value="DNAJ_2"/>
    <property type="match status" value="1"/>
</dbReference>
<keyword evidence="1 3" id="KW-0853">WD repeat</keyword>
<dbReference type="CDD" id="cd00200">
    <property type="entry name" value="WD40"/>
    <property type="match status" value="1"/>
</dbReference>
<dbReference type="Gene3D" id="1.10.287.110">
    <property type="entry name" value="DnaJ domain"/>
    <property type="match status" value="1"/>
</dbReference>
<dbReference type="SUPFAM" id="SSF50978">
    <property type="entry name" value="WD40 repeat-like"/>
    <property type="match status" value="1"/>
</dbReference>
<evidence type="ECO:0000313" key="6">
    <source>
        <dbReference type="EMBL" id="GHP04107.1"/>
    </source>
</evidence>
<dbReference type="InterPro" id="IPR036869">
    <property type="entry name" value="J_dom_sf"/>
</dbReference>
<dbReference type="PRINTS" id="PR00320">
    <property type="entry name" value="GPROTEINBRPT"/>
</dbReference>